<keyword evidence="3 5" id="KW-1133">Transmembrane helix</keyword>
<dbReference type="Pfam" id="PF04193">
    <property type="entry name" value="PQ-loop"/>
    <property type="match status" value="2"/>
</dbReference>
<keyword evidence="2 5" id="KW-0812">Transmembrane</keyword>
<sequence length="323" mass="35542">MSEICQPHHDVFTSVLTGGLCVGLVISYLPQHLRIILAKSSEGFSPWFLLLGSTSSASGMLNIIVKQWGLVRCCRVLSFGSCIESTAGIFQLALQWIMFTLILVLYMLYYPARLKYIALDGDLHDNRPPNVDKIAVKHPSRKADRLNLWATFLGVTSTLLAALQYLPQIVHTYRHKLVGALSIGMMLIQTPGAVLMVLSIALRPATNWTTWSPYAVAGILQGTLLVMCLLWRARQKKLGIDDFGNPVSLDTVDVDAQVEDSPIPVTQGPEGGVRVEEAISAAVETDMHVGHEAGTADEETPLLKKDAAERQVGWFGRLLPKRR</sequence>
<keyword evidence="7" id="KW-1185">Reference proteome</keyword>
<reference evidence="6 7" key="1">
    <citation type="submission" date="2019-02" db="EMBL/GenBank/DDBJ databases">
        <title>Genome sequencing of the rare red list fungi Phlebia centrifuga.</title>
        <authorList>
            <person name="Buettner E."/>
            <person name="Kellner H."/>
        </authorList>
    </citation>
    <scope>NUCLEOTIDE SEQUENCE [LARGE SCALE GENOMIC DNA]</scope>
    <source>
        <strain evidence="6 7">DSM 108282</strain>
    </source>
</reference>
<feature type="transmembrane region" description="Helical" evidence="5">
    <location>
        <begin position="214"/>
        <end position="231"/>
    </location>
</feature>
<gene>
    <name evidence="6" type="ORF">EW026_g791</name>
</gene>
<dbReference type="SMART" id="SM00679">
    <property type="entry name" value="CTNS"/>
    <property type="match status" value="2"/>
</dbReference>
<dbReference type="PANTHER" id="PTHR16201:SF11">
    <property type="entry name" value="PQ-LOOP REPEAT-CONTAINING PROTEIN"/>
    <property type="match status" value="1"/>
</dbReference>
<evidence type="ECO:0000256" key="4">
    <source>
        <dbReference type="ARBA" id="ARBA00023136"/>
    </source>
</evidence>
<protein>
    <submittedName>
        <fullName evidence="6">Uncharacterized protein</fullName>
    </submittedName>
</protein>
<evidence type="ECO:0000256" key="1">
    <source>
        <dbReference type="ARBA" id="ARBA00004141"/>
    </source>
</evidence>
<dbReference type="Proteomes" id="UP000309038">
    <property type="component" value="Unassembled WGS sequence"/>
</dbReference>
<proteinExistence type="predicted"/>
<evidence type="ECO:0000256" key="3">
    <source>
        <dbReference type="ARBA" id="ARBA00022989"/>
    </source>
</evidence>
<dbReference type="EMBL" id="SGPJ01000012">
    <property type="protein sequence ID" value="THH01999.1"/>
    <property type="molecule type" value="Genomic_DNA"/>
</dbReference>
<feature type="transmembrane region" description="Helical" evidence="5">
    <location>
        <begin position="12"/>
        <end position="29"/>
    </location>
</feature>
<dbReference type="InterPro" id="IPR006603">
    <property type="entry name" value="PQ-loop_rpt"/>
</dbReference>
<evidence type="ECO:0000313" key="7">
    <source>
        <dbReference type="Proteomes" id="UP000309038"/>
    </source>
</evidence>
<evidence type="ECO:0000256" key="5">
    <source>
        <dbReference type="SAM" id="Phobius"/>
    </source>
</evidence>
<dbReference type="AlphaFoldDB" id="A0A4S4KTK6"/>
<feature type="transmembrane region" description="Helical" evidence="5">
    <location>
        <begin position="178"/>
        <end position="202"/>
    </location>
</feature>
<feature type="transmembrane region" description="Helical" evidence="5">
    <location>
        <begin position="86"/>
        <end position="109"/>
    </location>
</feature>
<dbReference type="GO" id="GO:0016020">
    <property type="term" value="C:membrane"/>
    <property type="evidence" value="ECO:0007669"/>
    <property type="project" value="UniProtKB-SubCell"/>
</dbReference>
<organism evidence="6 7">
    <name type="scientific">Hermanssonia centrifuga</name>
    <dbReference type="NCBI Taxonomy" id="98765"/>
    <lineage>
        <taxon>Eukaryota</taxon>
        <taxon>Fungi</taxon>
        <taxon>Dikarya</taxon>
        <taxon>Basidiomycota</taxon>
        <taxon>Agaricomycotina</taxon>
        <taxon>Agaricomycetes</taxon>
        <taxon>Polyporales</taxon>
        <taxon>Meruliaceae</taxon>
        <taxon>Hermanssonia</taxon>
    </lineage>
</organism>
<evidence type="ECO:0000256" key="2">
    <source>
        <dbReference type="ARBA" id="ARBA00022692"/>
    </source>
</evidence>
<feature type="transmembrane region" description="Helical" evidence="5">
    <location>
        <begin position="44"/>
        <end position="65"/>
    </location>
</feature>
<dbReference type="Gene3D" id="1.20.1280.290">
    <property type="match status" value="2"/>
</dbReference>
<feature type="transmembrane region" description="Helical" evidence="5">
    <location>
        <begin position="146"/>
        <end position="166"/>
    </location>
</feature>
<comment type="caution">
    <text evidence="6">The sequence shown here is derived from an EMBL/GenBank/DDBJ whole genome shotgun (WGS) entry which is preliminary data.</text>
</comment>
<dbReference type="PANTHER" id="PTHR16201">
    <property type="entry name" value="SEVEN TRANSMEMBRANE PROTEIN 1-RELATED"/>
    <property type="match status" value="1"/>
</dbReference>
<evidence type="ECO:0000313" key="6">
    <source>
        <dbReference type="EMBL" id="THH01999.1"/>
    </source>
</evidence>
<comment type="subcellular location">
    <subcellularLocation>
        <location evidence="1">Membrane</location>
        <topology evidence="1">Multi-pass membrane protein</topology>
    </subcellularLocation>
</comment>
<dbReference type="InterPro" id="IPR051415">
    <property type="entry name" value="LAAT-1"/>
</dbReference>
<name>A0A4S4KTK6_9APHY</name>
<keyword evidence="4 5" id="KW-0472">Membrane</keyword>
<accession>A0A4S4KTK6</accession>